<evidence type="ECO:0000256" key="2">
    <source>
        <dbReference type="SAM" id="SignalP"/>
    </source>
</evidence>
<evidence type="ECO:0000313" key="4">
    <source>
        <dbReference type="Proteomes" id="UP000487757"/>
    </source>
</evidence>
<comment type="caution">
    <text evidence="3">The sequence shown here is derived from an EMBL/GenBank/DDBJ whole genome shotgun (WGS) entry which is preliminary data.</text>
</comment>
<accession>A0A7K0G6F4</accession>
<feature type="region of interest" description="Disordered" evidence="1">
    <location>
        <begin position="125"/>
        <end position="149"/>
    </location>
</feature>
<dbReference type="Proteomes" id="UP000487757">
    <property type="component" value="Unassembled WGS sequence"/>
</dbReference>
<organism evidence="3 4">
    <name type="scientific">Pedobacter petrophilus</name>
    <dbReference type="NCBI Taxonomy" id="1908241"/>
    <lineage>
        <taxon>Bacteria</taxon>
        <taxon>Pseudomonadati</taxon>
        <taxon>Bacteroidota</taxon>
        <taxon>Sphingobacteriia</taxon>
        <taxon>Sphingobacteriales</taxon>
        <taxon>Sphingobacteriaceae</taxon>
        <taxon>Pedobacter</taxon>
    </lineage>
</organism>
<feature type="compositionally biased region" description="Polar residues" evidence="1">
    <location>
        <begin position="130"/>
        <end position="139"/>
    </location>
</feature>
<feature type="signal peptide" evidence="2">
    <location>
        <begin position="1"/>
        <end position="22"/>
    </location>
</feature>
<feature type="compositionally biased region" description="Basic and acidic residues" evidence="1">
    <location>
        <begin position="140"/>
        <end position="149"/>
    </location>
</feature>
<dbReference type="RefSeq" id="WP_154283338.1">
    <property type="nucleotide sequence ID" value="NZ_JBHUJQ010000001.1"/>
</dbReference>
<dbReference type="AlphaFoldDB" id="A0A7K0G6F4"/>
<dbReference type="Pfam" id="PF07661">
    <property type="entry name" value="MORN_2"/>
    <property type="match status" value="2"/>
</dbReference>
<keyword evidence="2" id="KW-0732">Signal</keyword>
<evidence type="ECO:0000313" key="3">
    <source>
        <dbReference type="EMBL" id="MRX78944.1"/>
    </source>
</evidence>
<dbReference type="Gene3D" id="2.20.110.10">
    <property type="entry name" value="Histone H3 K4-specific methyltransferase SET7/9 N-terminal domain"/>
    <property type="match status" value="2"/>
</dbReference>
<dbReference type="OrthoDB" id="9785122at2"/>
<evidence type="ECO:0000256" key="1">
    <source>
        <dbReference type="SAM" id="MobiDB-lite"/>
    </source>
</evidence>
<gene>
    <name evidence="3" type="ORF">GJU39_23045</name>
</gene>
<feature type="chain" id="PRO_5029441882" evidence="2">
    <location>
        <begin position="23"/>
        <end position="251"/>
    </location>
</feature>
<protein>
    <submittedName>
        <fullName evidence="3">Toxin-antitoxin system YwqK family antitoxin</fullName>
    </submittedName>
</protein>
<keyword evidence="4" id="KW-1185">Reference proteome</keyword>
<reference evidence="3 4" key="1">
    <citation type="submission" date="2019-11" db="EMBL/GenBank/DDBJ databases">
        <title>Pedobacter petrophilus genome.</title>
        <authorList>
            <person name="Feldbauer M.J."/>
            <person name="Newman J.D."/>
        </authorList>
    </citation>
    <scope>NUCLEOTIDE SEQUENCE [LARGE SCALE GENOMIC DNA]</scope>
    <source>
        <strain evidence="3 4">LMG 29686</strain>
    </source>
</reference>
<name>A0A7K0G6F4_9SPHI</name>
<dbReference type="SUPFAM" id="SSF82185">
    <property type="entry name" value="Histone H3 K4-specific methyltransferase SET7/9 N-terminal domain"/>
    <property type="match status" value="2"/>
</dbReference>
<sequence length="251" mass="28554">MKEIAKITAVLLLMLTSTFTYAQIPEEIQWKHLLKTYNADSSDLTLSLNGKNLNGKYKIPLDEKSYALYTIKNGMITGDAFWYTNGGHLECKLVYKRGVRNGLKENYDHDGKVWLRQEYKDGKQDGLSEMYSNGQLNNKSEYKKDKKDGKQLSYSSGKVLSETEYKDGLRDGMSKTYGLDGKPVSEINYKADKQDGLTTMYAMGNKTMDFVFKGGKKHGIGHMYKPDGSLVFTSYYLNGEKVSKDEFEKSF</sequence>
<dbReference type="InterPro" id="IPR011652">
    <property type="entry name" value="MORN_2"/>
</dbReference>
<dbReference type="EMBL" id="WKKH01000095">
    <property type="protein sequence ID" value="MRX78944.1"/>
    <property type="molecule type" value="Genomic_DNA"/>
</dbReference>
<proteinExistence type="predicted"/>